<reference evidence="1" key="1">
    <citation type="submission" date="2011-02" db="EMBL/GenBank/DDBJ databases">
        <title>The genome of the leaf-cutting ant Acromyrmex echinatior suggests key adaptations to social evolution and fungus farming.</title>
        <authorList>
            <person name="Nygaard S."/>
            <person name="Zhang G."/>
        </authorList>
    </citation>
    <scope>NUCLEOTIDE SEQUENCE</scope>
</reference>
<sequence>MVGIITVEYPSTTQIIEQLAVDNDVNSLIIWLQFGIKLAQTFAANSVPSVSAVNLCLSGKACVTKQQIGSKLCVALFEDKLAPNW</sequence>
<accession>F4W6X4</accession>
<protein>
    <submittedName>
        <fullName evidence="1">Uncharacterized protein</fullName>
    </submittedName>
</protein>
<gene>
    <name evidence="1" type="ORF">G5I_01181</name>
</gene>
<dbReference type="AlphaFoldDB" id="F4W6X4"/>
<name>F4W6X4_ACREC</name>
<dbReference type="Proteomes" id="UP000007755">
    <property type="component" value="Unassembled WGS sequence"/>
</dbReference>
<organism evidence="2">
    <name type="scientific">Acromyrmex echinatior</name>
    <name type="common">Panamanian leafcutter ant</name>
    <name type="synonym">Acromyrmex octospinosus echinatior</name>
    <dbReference type="NCBI Taxonomy" id="103372"/>
    <lineage>
        <taxon>Eukaryota</taxon>
        <taxon>Metazoa</taxon>
        <taxon>Ecdysozoa</taxon>
        <taxon>Arthropoda</taxon>
        <taxon>Hexapoda</taxon>
        <taxon>Insecta</taxon>
        <taxon>Pterygota</taxon>
        <taxon>Neoptera</taxon>
        <taxon>Endopterygota</taxon>
        <taxon>Hymenoptera</taxon>
        <taxon>Apocrita</taxon>
        <taxon>Aculeata</taxon>
        <taxon>Formicoidea</taxon>
        <taxon>Formicidae</taxon>
        <taxon>Myrmicinae</taxon>
        <taxon>Acromyrmex</taxon>
    </lineage>
</organism>
<keyword evidence="2" id="KW-1185">Reference proteome</keyword>
<dbReference type="EMBL" id="GL887793">
    <property type="protein sequence ID" value="EGI70028.1"/>
    <property type="molecule type" value="Genomic_DNA"/>
</dbReference>
<proteinExistence type="predicted"/>
<dbReference type="InParanoid" id="F4W6X4"/>
<evidence type="ECO:0000313" key="2">
    <source>
        <dbReference type="Proteomes" id="UP000007755"/>
    </source>
</evidence>
<evidence type="ECO:0000313" key="1">
    <source>
        <dbReference type="EMBL" id="EGI70028.1"/>
    </source>
</evidence>